<keyword evidence="1" id="KW-0808">Transferase</keyword>
<dbReference type="Gene3D" id="3.90.550.10">
    <property type="entry name" value="Spore Coat Polysaccharide Biosynthesis Protein SpsA, Chain A"/>
    <property type="match status" value="1"/>
</dbReference>
<dbReference type="Proteomes" id="UP000003027">
    <property type="component" value="Unassembled WGS sequence"/>
</dbReference>
<protein>
    <submittedName>
        <fullName evidence="1">Glycosyl transferase, family 2</fullName>
    </submittedName>
</protein>
<evidence type="ECO:0000313" key="2">
    <source>
        <dbReference type="Proteomes" id="UP000003027"/>
    </source>
</evidence>
<name>A0ABM9YEL3_YERMW</name>
<proteinExistence type="predicted"/>
<dbReference type="InterPro" id="IPR029044">
    <property type="entry name" value="Nucleotide-diphossugar_trans"/>
</dbReference>
<dbReference type="EMBL" id="AALD02000001">
    <property type="protein sequence ID" value="EEQ12408.1"/>
    <property type="molecule type" value="Genomic_DNA"/>
</dbReference>
<evidence type="ECO:0000313" key="1">
    <source>
        <dbReference type="EMBL" id="EEQ12408.1"/>
    </source>
</evidence>
<organism evidence="1 2">
    <name type="scientific">Yersinia mollaretii (strain ATCC 43969 / DSM 18520 / CIP 103324 / CNY 7263 / WAIP 204)</name>
    <dbReference type="NCBI Taxonomy" id="349967"/>
    <lineage>
        <taxon>Bacteria</taxon>
        <taxon>Pseudomonadati</taxon>
        <taxon>Pseudomonadota</taxon>
        <taxon>Gammaproteobacteria</taxon>
        <taxon>Enterobacterales</taxon>
        <taxon>Yersiniaceae</taxon>
        <taxon>Yersinia</taxon>
    </lineage>
</organism>
<comment type="caution">
    <text evidence="1">The sequence shown here is derived from an EMBL/GenBank/DDBJ whole genome shotgun (WGS) entry which is preliminary data.</text>
</comment>
<reference evidence="1" key="1">
    <citation type="submission" date="2008-12" db="EMBL/GenBank/DDBJ databases">
        <title>Annotation of the Yersinia mollaretii ATCC 43969 genome.</title>
        <authorList>
            <person name="Read T.D."/>
            <person name="Akmal A."/>
            <person name="Bishop-Lilly K."/>
            <person name="Chen P.E."/>
            <person name="Cook C."/>
            <person name="Kiley M.P."/>
            <person name="Lentz S."/>
            <person name="Mateczun A."/>
            <person name="Nagarajan N."/>
            <person name="Nolan N."/>
            <person name="Osborne B.I."/>
            <person name="Pop M."/>
            <person name="Sozhamannan S."/>
            <person name="Stewart A.C."/>
            <person name="Sulakvelidze A."/>
            <person name="Thomason B."/>
            <person name="Willner K."/>
            <person name="Zwick M.E."/>
        </authorList>
    </citation>
    <scope>NUCLEOTIDE SEQUENCE [LARGE SCALE GENOMIC DNA]</scope>
    <source>
        <strain evidence="1">ATCC 43969</strain>
    </source>
</reference>
<keyword evidence="2" id="KW-1185">Reference proteome</keyword>
<sequence>MNARIRGIKEAKNDLIIFVDDDNLLDTDYCYKAHQLFSEKTDIAFAGGESRLPLYISPPTWFDKYSKCYAVGPQYNESRYLCGAEILWGAGLIVRREMLLTIINYDFKCVGRKGNIQLSGDDSELCYLLILNGGIGYYYSELKLQHAIDTSRFNIDKLLQVYRGFGQSFPILVKYRMRIVTGNNLGKIKNIIYSNRKLFVFYSYIRRYEAICRGNKLMIEYWNGCLKTLNNLPN</sequence>
<dbReference type="SUPFAM" id="SSF53448">
    <property type="entry name" value="Nucleotide-diphospho-sugar transferases"/>
    <property type="match status" value="1"/>
</dbReference>
<dbReference type="CDD" id="cd00761">
    <property type="entry name" value="Glyco_tranf_GTA_type"/>
    <property type="match status" value="1"/>
</dbReference>
<dbReference type="GO" id="GO:0016740">
    <property type="term" value="F:transferase activity"/>
    <property type="evidence" value="ECO:0007669"/>
    <property type="project" value="UniProtKB-KW"/>
</dbReference>
<gene>
    <name evidence="1" type="ORF">ymoll0001_10780</name>
</gene>
<accession>A0ABM9YEL3</accession>